<feature type="non-terminal residue" evidence="1">
    <location>
        <position position="44"/>
    </location>
</feature>
<protein>
    <submittedName>
        <fullName evidence="1">1305_t:CDS:1</fullName>
    </submittedName>
</protein>
<proteinExistence type="predicted"/>
<accession>A0ACA9NUX7</accession>
<sequence>MVENISSGFTELKPKKGKNGTEVFVELESTSDDNDAEAKDNIAK</sequence>
<keyword evidence="2" id="KW-1185">Reference proteome</keyword>
<evidence type="ECO:0000313" key="2">
    <source>
        <dbReference type="Proteomes" id="UP000789366"/>
    </source>
</evidence>
<name>A0ACA9NUX7_9GLOM</name>
<evidence type="ECO:0000313" key="1">
    <source>
        <dbReference type="EMBL" id="CAG8669926.1"/>
    </source>
</evidence>
<dbReference type="Proteomes" id="UP000789366">
    <property type="component" value="Unassembled WGS sequence"/>
</dbReference>
<gene>
    <name evidence="1" type="ORF">SPELUC_LOCUS9610</name>
</gene>
<comment type="caution">
    <text evidence="1">The sequence shown here is derived from an EMBL/GenBank/DDBJ whole genome shotgun (WGS) entry which is preliminary data.</text>
</comment>
<organism evidence="1 2">
    <name type="scientific">Cetraspora pellucida</name>
    <dbReference type="NCBI Taxonomy" id="1433469"/>
    <lineage>
        <taxon>Eukaryota</taxon>
        <taxon>Fungi</taxon>
        <taxon>Fungi incertae sedis</taxon>
        <taxon>Mucoromycota</taxon>
        <taxon>Glomeromycotina</taxon>
        <taxon>Glomeromycetes</taxon>
        <taxon>Diversisporales</taxon>
        <taxon>Gigasporaceae</taxon>
        <taxon>Cetraspora</taxon>
    </lineage>
</organism>
<reference evidence="1" key="1">
    <citation type="submission" date="2021-06" db="EMBL/GenBank/DDBJ databases">
        <authorList>
            <person name="Kallberg Y."/>
            <person name="Tangrot J."/>
            <person name="Rosling A."/>
        </authorList>
    </citation>
    <scope>NUCLEOTIDE SEQUENCE</scope>
    <source>
        <strain evidence="1">28 12/20/2015</strain>
    </source>
</reference>
<dbReference type="EMBL" id="CAJVPW010016435">
    <property type="protein sequence ID" value="CAG8669926.1"/>
    <property type="molecule type" value="Genomic_DNA"/>
</dbReference>